<dbReference type="Gene3D" id="2.160.20.10">
    <property type="entry name" value="Single-stranded right-handed beta-helix, Pectin lyase-like"/>
    <property type="match status" value="1"/>
</dbReference>
<dbReference type="InterPro" id="IPR043709">
    <property type="entry name" value="DUF5649"/>
</dbReference>
<evidence type="ECO:0000313" key="4">
    <source>
        <dbReference type="EMBL" id="EGI77571.1"/>
    </source>
</evidence>
<dbReference type="STRING" id="887062.HGR_05841"/>
<dbReference type="NCBIfam" id="TIGR01901">
    <property type="entry name" value="adhes_NPXG"/>
    <property type="match status" value="1"/>
</dbReference>
<organism evidence="4 5">
    <name type="scientific">Hylemonella gracilis ATCC 19624</name>
    <dbReference type="NCBI Taxonomy" id="887062"/>
    <lineage>
        <taxon>Bacteria</taxon>
        <taxon>Pseudomonadati</taxon>
        <taxon>Pseudomonadota</taxon>
        <taxon>Betaproteobacteria</taxon>
        <taxon>Burkholderiales</taxon>
        <taxon>Comamonadaceae</taxon>
        <taxon>Hylemonella</taxon>
    </lineage>
</organism>
<evidence type="ECO:0000256" key="2">
    <source>
        <dbReference type="SAM" id="Phobius"/>
    </source>
</evidence>
<dbReference type="Pfam" id="PF05860">
    <property type="entry name" value="TPS"/>
    <property type="match status" value="1"/>
</dbReference>
<gene>
    <name evidence="4" type="ORF">HGR_05841</name>
</gene>
<feature type="domain" description="Filamentous haemagglutinin FhaB/tRNA nuclease CdiA-like TPS" evidence="3">
    <location>
        <begin position="49"/>
        <end position="162"/>
    </location>
</feature>
<feature type="region of interest" description="Disordered" evidence="1">
    <location>
        <begin position="1"/>
        <end position="22"/>
    </location>
</feature>
<dbReference type="SUPFAM" id="SSF51126">
    <property type="entry name" value="Pectin lyase-like"/>
    <property type="match status" value="1"/>
</dbReference>
<accession>F3KRQ4</accession>
<dbReference type="PANTHER" id="PTHR12338:SF5">
    <property type="entry name" value="ANTIGEN 43-RELATED"/>
    <property type="match status" value="1"/>
</dbReference>
<dbReference type="RefSeq" id="WP_006297177.1">
    <property type="nucleotide sequence ID" value="NZ_AEGR01000045.1"/>
</dbReference>
<reference evidence="4 5" key="1">
    <citation type="journal article" date="2011" name="EMBO J.">
        <title>Structural diversity of bacterial flagellar motors.</title>
        <authorList>
            <person name="Chen S."/>
            <person name="Beeby M."/>
            <person name="Murphy G.E."/>
            <person name="Leadbetter J.R."/>
            <person name="Hendrixson D.R."/>
            <person name="Briegel A."/>
            <person name="Li Z."/>
            <person name="Shi J."/>
            <person name="Tocheva E.I."/>
            <person name="Muller A."/>
            <person name="Dobro M.J."/>
            <person name="Jensen G.J."/>
        </authorList>
    </citation>
    <scope>NUCLEOTIDE SEQUENCE [LARGE SCALE GENOMIC DNA]</scope>
    <source>
        <strain evidence="4 5">ATCC 19624</strain>
    </source>
</reference>
<proteinExistence type="predicted"/>
<keyword evidence="5" id="KW-1185">Reference proteome</keyword>
<dbReference type="InterPro" id="IPR050909">
    <property type="entry name" value="Bact_Autotransporter_VF"/>
</dbReference>
<dbReference type="InterPro" id="IPR008638">
    <property type="entry name" value="FhaB/CdiA-like_TPS"/>
</dbReference>
<dbReference type="PANTHER" id="PTHR12338">
    <property type="entry name" value="AUTOTRANSPORTER"/>
    <property type="match status" value="1"/>
</dbReference>
<feature type="compositionally biased region" description="Low complexity" evidence="1">
    <location>
        <begin position="10"/>
        <end position="19"/>
    </location>
</feature>
<keyword evidence="2" id="KW-0472">Membrane</keyword>
<dbReference type="AlphaFoldDB" id="F3KRQ4"/>
<evidence type="ECO:0000313" key="5">
    <source>
        <dbReference type="Proteomes" id="UP000016368"/>
    </source>
</evidence>
<dbReference type="InterPro" id="IPR012334">
    <property type="entry name" value="Pectin_lyas_fold"/>
</dbReference>
<dbReference type="eggNOG" id="COG3210">
    <property type="taxonomic scope" value="Bacteria"/>
</dbReference>
<dbReference type="SMART" id="SM00912">
    <property type="entry name" value="Haemagg_act"/>
    <property type="match status" value="1"/>
</dbReference>
<name>F3KRQ4_9BURK</name>
<sequence length="611" mass="61577">MSKVQRRNQTPGSGSTSPGFSDRVTLTRITPIALAAALALGGVALPMPLYAGPKGGTVVGGSGSISQPDANTTQVQQNSQRLAVQWDSFNVGANERVNFYQPSSSAWVLNQILDQNASVIRGQINANGNVILVNGNGVYFSSTAQLSVGSLVASGLGLSTENFMAGQLKFERQAGTSGRVVNRGVIQAATGGSVSLLGASVENSGTIVANAGRIHLGVGERITLDFDGDGLMRFAVDEALREQIDGLDTAILNTGELRAEGGQVVLEGRVARDVFAHVVNNEGVIKAGRIDNAGGVIRLVGFGGSESSVLNSGTLDAAGRDASSTGGQVHVLGERVALTGNALVDASGAQGGGEILIGGDYQGKNPDIPNAERVFVGSGVRIKADAIERGNGGKVILWADGDTRYFGSISARGGAVGGNGGFVEVSGKQRLAFAGAVDLSASDGQQGSLLLDPDNLYISNTDPAAGQLELVSGPFEANDQIDDYWVNTATLAAVSGNVTLLAGNDVIFLSDLSMAAQGAADTLTLNAGHAITMNGHGITTVGSLSMTAGAGGVTGIGASSVGVDFSITSGGAVSQSGAQTLTVAGTTTLAAGSNTITLNNANNFGGTVTIT</sequence>
<keyword evidence="2" id="KW-0812">Transmembrane</keyword>
<evidence type="ECO:0000259" key="3">
    <source>
        <dbReference type="SMART" id="SM00912"/>
    </source>
</evidence>
<dbReference type="EMBL" id="AEGR01000045">
    <property type="protein sequence ID" value="EGI77571.1"/>
    <property type="molecule type" value="Genomic_DNA"/>
</dbReference>
<protein>
    <submittedName>
        <fullName evidence="4">Putative filamentous hemagglutinin</fullName>
    </submittedName>
</protein>
<comment type="caution">
    <text evidence="4">The sequence shown here is derived from an EMBL/GenBank/DDBJ whole genome shotgun (WGS) entry which is preliminary data.</text>
</comment>
<feature type="transmembrane region" description="Helical" evidence="2">
    <location>
        <begin position="32"/>
        <end position="51"/>
    </location>
</feature>
<evidence type="ECO:0000256" key="1">
    <source>
        <dbReference type="SAM" id="MobiDB-lite"/>
    </source>
</evidence>
<dbReference type="InterPro" id="IPR011050">
    <property type="entry name" value="Pectin_lyase_fold/virulence"/>
</dbReference>
<keyword evidence="2" id="KW-1133">Transmembrane helix</keyword>
<dbReference type="Pfam" id="PF18886">
    <property type="entry name" value="DUF5649"/>
    <property type="match status" value="1"/>
</dbReference>
<feature type="non-terminal residue" evidence="4">
    <location>
        <position position="611"/>
    </location>
</feature>
<dbReference type="Proteomes" id="UP000016368">
    <property type="component" value="Unassembled WGS sequence"/>
</dbReference>